<evidence type="ECO:0000313" key="3">
    <source>
        <dbReference type="Proteomes" id="UP000177528"/>
    </source>
</evidence>
<evidence type="ECO:0000256" key="1">
    <source>
        <dbReference type="SAM" id="MobiDB-lite"/>
    </source>
</evidence>
<dbReference type="EMBL" id="MHHR01000023">
    <property type="protein sequence ID" value="OGY34060.1"/>
    <property type="molecule type" value="Genomic_DNA"/>
</dbReference>
<name>A0A1G1X3B4_9BACT</name>
<gene>
    <name evidence="2" type="ORF">A3D99_02275</name>
</gene>
<dbReference type="Proteomes" id="UP000177528">
    <property type="component" value="Unassembled WGS sequence"/>
</dbReference>
<dbReference type="AlphaFoldDB" id="A0A1G1X3B4"/>
<feature type="region of interest" description="Disordered" evidence="1">
    <location>
        <begin position="1"/>
        <end position="20"/>
    </location>
</feature>
<reference evidence="2 3" key="1">
    <citation type="journal article" date="2016" name="Nat. Commun.">
        <title>Thousands of microbial genomes shed light on interconnected biogeochemical processes in an aquifer system.</title>
        <authorList>
            <person name="Anantharaman K."/>
            <person name="Brown C.T."/>
            <person name="Hug L.A."/>
            <person name="Sharon I."/>
            <person name="Castelle C.J."/>
            <person name="Probst A.J."/>
            <person name="Thomas B.C."/>
            <person name="Singh A."/>
            <person name="Wilkins M.J."/>
            <person name="Karaoz U."/>
            <person name="Brodie E.L."/>
            <person name="Williams K.H."/>
            <person name="Hubbard S.S."/>
            <person name="Banfield J.F."/>
        </authorList>
    </citation>
    <scope>NUCLEOTIDE SEQUENCE [LARGE SCALE GENOMIC DNA]</scope>
</reference>
<evidence type="ECO:0000313" key="2">
    <source>
        <dbReference type="EMBL" id="OGY34060.1"/>
    </source>
</evidence>
<proteinExistence type="predicted"/>
<sequence>MNSFEQLPRQSNESQESHEEPVEYLYHRVPDNLVGDTLYPLNELRETHPDVYELAKSKYEGREEITEKTIPIGDSTWNDALQFTTVHPHKIKEALLAAGAQLSSTEWYQIPVSLLKPDHAVIGFYSGDSMENFKPVSEESLKESATLPETTKQYYREQLANGERPFLFHGIPHIFYKGSILLKDCTKITV</sequence>
<feature type="compositionally biased region" description="Polar residues" evidence="1">
    <location>
        <begin position="1"/>
        <end position="14"/>
    </location>
</feature>
<accession>A0A1G1X3B4</accession>
<comment type="caution">
    <text evidence="2">The sequence shown here is derived from an EMBL/GenBank/DDBJ whole genome shotgun (WGS) entry which is preliminary data.</text>
</comment>
<organism evidence="2 3">
    <name type="scientific">Candidatus Andersenbacteria bacterium RIFCSPHIGHO2_12_FULL_45_11</name>
    <dbReference type="NCBI Taxonomy" id="1797281"/>
    <lineage>
        <taxon>Bacteria</taxon>
        <taxon>Candidatus Anderseniibacteriota</taxon>
    </lineage>
</organism>
<protein>
    <submittedName>
        <fullName evidence="2">Uncharacterized protein</fullName>
    </submittedName>
</protein>